<comment type="caution">
    <text evidence="2">The sequence shown here is derived from an EMBL/GenBank/DDBJ whole genome shotgun (WGS) entry which is preliminary data.</text>
</comment>
<feature type="signal peptide" evidence="1">
    <location>
        <begin position="1"/>
        <end position="17"/>
    </location>
</feature>
<dbReference type="SUPFAM" id="SSF75011">
    <property type="entry name" value="3-carboxy-cis,cis-mucoante lactonizing enzyme"/>
    <property type="match status" value="1"/>
</dbReference>
<dbReference type="InterPro" id="IPR015943">
    <property type="entry name" value="WD40/YVTN_repeat-like_dom_sf"/>
</dbReference>
<keyword evidence="1" id="KW-0732">Signal</keyword>
<dbReference type="Pfam" id="PF10282">
    <property type="entry name" value="Lactonase"/>
    <property type="match status" value="1"/>
</dbReference>
<evidence type="ECO:0000256" key="1">
    <source>
        <dbReference type="SAM" id="SignalP"/>
    </source>
</evidence>
<sequence>MLVSTLVFILAPFLVSSTPVNRPTSGGAAYFMTNLDDNVVVSNKISPDGKLAIACTTKTRGRGSAGVVANPGADPLFTQDSVRVSGNNLYTVNAGSNTVVMFRIDPNDPTRLTMVGNPVSSGGDFPVSIAVSEAKNMVCVLNGGEVNGVNCFKPDPQVGLLPIQGTRRSLNISQSTPPTGPAGTVSDILFSADSSKLLATVKGTPPNPGFLAAWSISNDGSLSKDFVSSTPATGGLLPFSATPIKDKNALLVTDPGAGFSVYDLSGLSVEQNKPASSSIIPVQGQKAVCWSAFSPKTGNYYLTDIGTSTVTEASVDGNLKGAVVKQYPLAANSSTIDVAIASLSSNDFLYVLSASAKSIDVLALNAPANARPIQTLKFESALKSKGITVDGNRVQGMAVFVRGS</sequence>
<accession>G4T5Q2</accession>
<proteinExistence type="predicted"/>
<evidence type="ECO:0000313" key="3">
    <source>
        <dbReference type="Proteomes" id="UP000007148"/>
    </source>
</evidence>
<dbReference type="OrthoDB" id="10006285at2759"/>
<dbReference type="AlphaFoldDB" id="G4T5Q2"/>
<dbReference type="EMBL" id="CAFZ01000004">
    <property type="protein sequence ID" value="CCA66684.1"/>
    <property type="molecule type" value="Genomic_DNA"/>
</dbReference>
<dbReference type="STRING" id="1109443.G4T5Q2"/>
<protein>
    <recommendedName>
        <fullName evidence="4">3-carboxymuconate cyclase</fullName>
    </recommendedName>
</protein>
<dbReference type="InterPro" id="IPR019405">
    <property type="entry name" value="Lactonase_7-beta_prop"/>
</dbReference>
<gene>
    <name evidence="2" type="ORF">PIIN_00363</name>
</gene>
<evidence type="ECO:0008006" key="4">
    <source>
        <dbReference type="Google" id="ProtNLM"/>
    </source>
</evidence>
<dbReference type="Gene3D" id="2.130.10.10">
    <property type="entry name" value="YVTN repeat-like/Quinoprotein amine dehydrogenase"/>
    <property type="match status" value="2"/>
</dbReference>
<evidence type="ECO:0000313" key="2">
    <source>
        <dbReference type="EMBL" id="CCA66684.1"/>
    </source>
</evidence>
<dbReference type="InParanoid" id="G4T5Q2"/>
<organism evidence="2 3">
    <name type="scientific">Serendipita indica (strain DSM 11827)</name>
    <name type="common">Root endophyte fungus</name>
    <name type="synonym">Piriformospora indica</name>
    <dbReference type="NCBI Taxonomy" id="1109443"/>
    <lineage>
        <taxon>Eukaryota</taxon>
        <taxon>Fungi</taxon>
        <taxon>Dikarya</taxon>
        <taxon>Basidiomycota</taxon>
        <taxon>Agaricomycotina</taxon>
        <taxon>Agaricomycetes</taxon>
        <taxon>Sebacinales</taxon>
        <taxon>Serendipitaceae</taxon>
        <taxon>Serendipita</taxon>
    </lineage>
</organism>
<name>G4T5Q2_SERID</name>
<reference evidence="2 3" key="1">
    <citation type="journal article" date="2011" name="PLoS Pathog.">
        <title>Endophytic Life Strategies Decoded by Genome and Transcriptome Analyses of the Mutualistic Root Symbiont Piriformospora indica.</title>
        <authorList>
            <person name="Zuccaro A."/>
            <person name="Lahrmann U."/>
            <person name="Guldener U."/>
            <person name="Langen G."/>
            <person name="Pfiffi S."/>
            <person name="Biedenkopf D."/>
            <person name="Wong P."/>
            <person name="Samans B."/>
            <person name="Grimm C."/>
            <person name="Basiewicz M."/>
            <person name="Murat C."/>
            <person name="Martin F."/>
            <person name="Kogel K.H."/>
        </authorList>
    </citation>
    <scope>NUCLEOTIDE SEQUENCE [LARGE SCALE GENOMIC DNA]</scope>
    <source>
        <strain evidence="2 3">DSM 11827</strain>
    </source>
</reference>
<dbReference type="OMA" id="QVATCWS"/>
<keyword evidence="3" id="KW-1185">Reference proteome</keyword>
<dbReference type="HOGENOM" id="CLU_037887_0_0_1"/>
<dbReference type="eggNOG" id="ENOG502S2T1">
    <property type="taxonomic scope" value="Eukaryota"/>
</dbReference>
<dbReference type="Proteomes" id="UP000007148">
    <property type="component" value="Unassembled WGS sequence"/>
</dbReference>
<feature type="chain" id="PRO_5003468726" description="3-carboxymuconate cyclase" evidence="1">
    <location>
        <begin position="18"/>
        <end position="404"/>
    </location>
</feature>